<dbReference type="SUPFAM" id="SSF54843">
    <property type="entry name" value="Ribosomal protein L22"/>
    <property type="match status" value="1"/>
</dbReference>
<evidence type="ECO:0000256" key="8">
    <source>
        <dbReference type="RuleBase" id="RU004005"/>
    </source>
</evidence>
<evidence type="ECO:0000256" key="2">
    <source>
        <dbReference type="ARBA" id="ARBA00022730"/>
    </source>
</evidence>
<reference evidence="11 12" key="1">
    <citation type="submission" date="2020-04" db="EMBL/GenBank/DDBJ databases">
        <authorList>
            <consortium name="Desulfovibrio sp. FSS-1 genome sequencing consortium"/>
            <person name="Shimoshige H."/>
            <person name="Kobayashi H."/>
            <person name="Maekawa T."/>
        </authorList>
    </citation>
    <scope>NUCLEOTIDE SEQUENCE [LARGE SCALE GENOMIC DNA]</scope>
    <source>
        <strain evidence="11 12">SIID29052-01</strain>
    </source>
</reference>
<evidence type="ECO:0000256" key="3">
    <source>
        <dbReference type="ARBA" id="ARBA00022884"/>
    </source>
</evidence>
<accession>A0A6V8M542</accession>
<comment type="caution">
    <text evidence="11">The sequence shown here is derived from an EMBL/GenBank/DDBJ whole genome shotgun (WGS) entry which is preliminary data.</text>
</comment>
<dbReference type="GO" id="GO:0019843">
    <property type="term" value="F:rRNA binding"/>
    <property type="evidence" value="ECO:0007669"/>
    <property type="project" value="UniProtKB-UniRule"/>
</dbReference>
<dbReference type="Pfam" id="PF00237">
    <property type="entry name" value="Ribosomal_L22"/>
    <property type="match status" value="1"/>
</dbReference>
<evidence type="ECO:0000256" key="6">
    <source>
        <dbReference type="ARBA" id="ARBA00035207"/>
    </source>
</evidence>
<reference evidence="11 12" key="2">
    <citation type="submission" date="2020-05" db="EMBL/GenBank/DDBJ databases">
        <title>Draft genome sequence of Desulfovibrio sp. strainFSS-1.</title>
        <authorList>
            <person name="Shimoshige H."/>
            <person name="Kobayashi H."/>
            <person name="Maekawa T."/>
        </authorList>
    </citation>
    <scope>NUCLEOTIDE SEQUENCE [LARGE SCALE GENOMIC DNA]</scope>
    <source>
        <strain evidence="11 12">SIID29052-01</strain>
    </source>
</reference>
<dbReference type="CDD" id="cd00336">
    <property type="entry name" value="Ribosomal_L22"/>
    <property type="match status" value="1"/>
</dbReference>
<dbReference type="HAMAP" id="MF_01331_B">
    <property type="entry name" value="Ribosomal_uL22_B"/>
    <property type="match status" value="1"/>
</dbReference>
<dbReference type="EMBL" id="BLTE01000020">
    <property type="protein sequence ID" value="GFK95635.1"/>
    <property type="molecule type" value="Genomic_DNA"/>
</dbReference>
<dbReference type="InterPro" id="IPR036394">
    <property type="entry name" value="Ribosomal_uL22_sf"/>
</dbReference>
<comment type="subunit">
    <text evidence="7 9">Part of the 50S ribosomal subunit.</text>
</comment>
<comment type="function">
    <text evidence="7">The globular domain of the protein is located near the polypeptide exit tunnel on the outside of the subunit, while an extended beta-hairpin is found that lines the wall of the exit tunnel in the center of the 70S ribosome.</text>
</comment>
<dbReference type="NCBIfam" id="TIGR01044">
    <property type="entry name" value="rplV_bact"/>
    <property type="match status" value="1"/>
</dbReference>
<keyword evidence="12" id="KW-1185">Reference proteome</keyword>
<keyword evidence="2 7" id="KW-0699">rRNA-binding</keyword>
<sequence>MEARAIAKFVRVSPQKARLVAATVKGRGVEEAMNILKFTPKKAAFLIGKVLHSALSNAEQMSADVDTLKVKDVIVNQGPTWKRIMPRSMGRANRILKRTSHITVVVEEEKE</sequence>
<keyword evidence="3 7" id="KW-0694">RNA-binding</keyword>
<dbReference type="Proteomes" id="UP000494245">
    <property type="component" value="Unassembled WGS sequence"/>
</dbReference>
<dbReference type="InterPro" id="IPR005727">
    <property type="entry name" value="Ribosomal_uL22_bac/chlpt-type"/>
</dbReference>
<dbReference type="InterPro" id="IPR018260">
    <property type="entry name" value="Ribosomal_uL22_CS"/>
</dbReference>
<name>A0A6V8M542_9BACT</name>
<evidence type="ECO:0000256" key="9">
    <source>
        <dbReference type="RuleBase" id="RU004006"/>
    </source>
</evidence>
<evidence type="ECO:0000256" key="1">
    <source>
        <dbReference type="ARBA" id="ARBA00009451"/>
    </source>
</evidence>
<dbReference type="InterPro" id="IPR001063">
    <property type="entry name" value="Ribosomal_uL22"/>
</dbReference>
<comment type="function">
    <text evidence="7 10">This protein binds specifically to 23S rRNA; its binding is stimulated by other ribosomal proteins, e.g., L4, L17, and L20. It is important during the early stages of 50S assembly. It makes multiple contacts with different domains of the 23S rRNA in the assembled 50S subunit and ribosome.</text>
</comment>
<dbReference type="Gene3D" id="3.90.470.10">
    <property type="entry name" value="Ribosomal protein L22/L17"/>
    <property type="match status" value="1"/>
</dbReference>
<organism evidence="11 12">
    <name type="scientific">Fundidesulfovibrio magnetotacticus</name>
    <dbReference type="NCBI Taxonomy" id="2730080"/>
    <lineage>
        <taxon>Bacteria</taxon>
        <taxon>Pseudomonadati</taxon>
        <taxon>Thermodesulfobacteriota</taxon>
        <taxon>Desulfovibrionia</taxon>
        <taxon>Desulfovibrionales</taxon>
        <taxon>Desulfovibrionaceae</taxon>
        <taxon>Fundidesulfovibrio</taxon>
    </lineage>
</organism>
<dbReference type="PROSITE" id="PS00464">
    <property type="entry name" value="RIBOSOMAL_L22"/>
    <property type="match status" value="1"/>
</dbReference>
<dbReference type="PANTHER" id="PTHR13501:SF8">
    <property type="entry name" value="LARGE RIBOSOMAL SUBUNIT PROTEIN UL22M"/>
    <property type="match status" value="1"/>
</dbReference>
<dbReference type="PANTHER" id="PTHR13501">
    <property type="entry name" value="CHLOROPLAST 50S RIBOSOMAL PROTEIN L22-RELATED"/>
    <property type="match status" value="1"/>
</dbReference>
<dbReference type="AlphaFoldDB" id="A0A6V8M542"/>
<gene>
    <name evidence="7 11" type="primary">rplV</name>
    <name evidence="11" type="ORF">NNJEOMEG_03503</name>
</gene>
<evidence type="ECO:0000256" key="10">
    <source>
        <dbReference type="RuleBase" id="RU004008"/>
    </source>
</evidence>
<evidence type="ECO:0000256" key="4">
    <source>
        <dbReference type="ARBA" id="ARBA00022980"/>
    </source>
</evidence>
<dbReference type="GO" id="GO:0003735">
    <property type="term" value="F:structural constituent of ribosome"/>
    <property type="evidence" value="ECO:0007669"/>
    <property type="project" value="InterPro"/>
</dbReference>
<dbReference type="GO" id="GO:0022625">
    <property type="term" value="C:cytosolic large ribosomal subunit"/>
    <property type="evidence" value="ECO:0007669"/>
    <property type="project" value="TreeGrafter"/>
</dbReference>
<keyword evidence="4 7" id="KW-0689">Ribosomal protein</keyword>
<protein>
    <recommendedName>
        <fullName evidence="6 7">Large ribosomal subunit protein uL22</fullName>
    </recommendedName>
</protein>
<dbReference type="InterPro" id="IPR047867">
    <property type="entry name" value="Ribosomal_uL22_bac/org-type"/>
</dbReference>
<proteinExistence type="inferred from homology"/>
<comment type="similarity">
    <text evidence="1 7 8">Belongs to the universal ribosomal protein uL22 family.</text>
</comment>
<dbReference type="GO" id="GO:0006412">
    <property type="term" value="P:translation"/>
    <property type="evidence" value="ECO:0007669"/>
    <property type="project" value="UniProtKB-UniRule"/>
</dbReference>
<evidence type="ECO:0000313" key="11">
    <source>
        <dbReference type="EMBL" id="GFK95635.1"/>
    </source>
</evidence>
<dbReference type="RefSeq" id="WP_173086779.1">
    <property type="nucleotide sequence ID" value="NZ_BLTE01000020.1"/>
</dbReference>
<evidence type="ECO:0000256" key="7">
    <source>
        <dbReference type="HAMAP-Rule" id="MF_01331"/>
    </source>
</evidence>
<evidence type="ECO:0000256" key="5">
    <source>
        <dbReference type="ARBA" id="ARBA00023274"/>
    </source>
</evidence>
<evidence type="ECO:0000313" key="12">
    <source>
        <dbReference type="Proteomes" id="UP000494245"/>
    </source>
</evidence>
<keyword evidence="5 7" id="KW-0687">Ribonucleoprotein</keyword>